<protein>
    <submittedName>
        <fullName evidence="1">Unannotated protein</fullName>
    </submittedName>
</protein>
<dbReference type="EMBL" id="CAEZWR010000036">
    <property type="protein sequence ID" value="CAB4659491.1"/>
    <property type="molecule type" value="Genomic_DNA"/>
</dbReference>
<name>A0A6J6LCR9_9ZZZZ</name>
<proteinExistence type="predicted"/>
<sequence>MSLCDMGNIRGHLDHRLVPRLFAAGVQLIGKVFPQGVVVLEQASAPLVNRPTGLGLGSTPDV</sequence>
<organism evidence="1">
    <name type="scientific">freshwater metagenome</name>
    <dbReference type="NCBI Taxonomy" id="449393"/>
    <lineage>
        <taxon>unclassified sequences</taxon>
        <taxon>metagenomes</taxon>
        <taxon>ecological metagenomes</taxon>
    </lineage>
</organism>
<gene>
    <name evidence="1" type="ORF">UFOPK2282_00444</name>
</gene>
<reference evidence="1" key="1">
    <citation type="submission" date="2020-05" db="EMBL/GenBank/DDBJ databases">
        <authorList>
            <person name="Chiriac C."/>
            <person name="Salcher M."/>
            <person name="Ghai R."/>
            <person name="Kavagutti S V."/>
        </authorList>
    </citation>
    <scope>NUCLEOTIDE SEQUENCE</scope>
</reference>
<evidence type="ECO:0000313" key="1">
    <source>
        <dbReference type="EMBL" id="CAB4659491.1"/>
    </source>
</evidence>
<dbReference type="AlphaFoldDB" id="A0A6J6LCR9"/>
<accession>A0A6J6LCR9</accession>